<accession>A0ABY9XTL1</accession>
<gene>
    <name evidence="3" type="ORF">RHP51_19565</name>
</gene>
<feature type="signal peptide" evidence="2">
    <location>
        <begin position="1"/>
        <end position="18"/>
    </location>
</feature>
<feature type="chain" id="PRO_5046881422" description="DUF4890 domain-containing protein" evidence="2">
    <location>
        <begin position="19"/>
        <end position="152"/>
    </location>
</feature>
<evidence type="ECO:0008006" key="5">
    <source>
        <dbReference type="Google" id="ProtNLM"/>
    </source>
</evidence>
<reference evidence="3 4" key="1">
    <citation type="submission" date="2023-09" db="EMBL/GenBank/DDBJ databases">
        <title>Thalassobella suaedae gen. nov., sp. nov., a marine bacterium of the family Flavobacteriaceae isolated from a halophyte Suaeda japonica.</title>
        <authorList>
            <person name="Lee S.Y."/>
            <person name="Hwang C.Y."/>
        </authorList>
    </citation>
    <scope>NUCLEOTIDE SEQUENCE [LARGE SCALE GENOMIC DNA]</scope>
    <source>
        <strain evidence="3 4">HL-DH14</strain>
    </source>
</reference>
<evidence type="ECO:0000256" key="2">
    <source>
        <dbReference type="SAM" id="SignalP"/>
    </source>
</evidence>
<name>A0ABY9XTL1_9FLAO</name>
<evidence type="ECO:0000256" key="1">
    <source>
        <dbReference type="SAM" id="MobiDB-lite"/>
    </source>
</evidence>
<organism evidence="3 4">
    <name type="scientific">Thalassobellus suaedae</name>
    <dbReference type="NCBI Taxonomy" id="3074124"/>
    <lineage>
        <taxon>Bacteria</taxon>
        <taxon>Pseudomonadati</taxon>
        <taxon>Bacteroidota</taxon>
        <taxon>Flavobacteriia</taxon>
        <taxon>Flavobacteriales</taxon>
        <taxon>Flavobacteriaceae</taxon>
        <taxon>Thalassobellus</taxon>
    </lineage>
</organism>
<dbReference type="Proteomes" id="UP001302806">
    <property type="component" value="Chromosome"/>
</dbReference>
<dbReference type="EMBL" id="CP134537">
    <property type="protein sequence ID" value="WNH09183.1"/>
    <property type="molecule type" value="Genomic_DNA"/>
</dbReference>
<proteinExistence type="predicted"/>
<keyword evidence="2" id="KW-0732">Signal</keyword>
<protein>
    <recommendedName>
        <fullName evidence="5">DUF4890 domain-containing protein</fullName>
    </recommendedName>
</protein>
<dbReference type="RefSeq" id="WP_415865699.1">
    <property type="nucleotide sequence ID" value="NZ_CP134537.1"/>
</dbReference>
<feature type="region of interest" description="Disordered" evidence="1">
    <location>
        <begin position="133"/>
        <end position="152"/>
    </location>
</feature>
<evidence type="ECO:0000313" key="3">
    <source>
        <dbReference type="EMBL" id="WNH09183.1"/>
    </source>
</evidence>
<feature type="region of interest" description="Disordered" evidence="1">
    <location>
        <begin position="79"/>
        <end position="100"/>
    </location>
</feature>
<sequence length="152" mass="17740">MKKLIIIAIALISIQAIAQGDRKERPYREDNRNKMMNLSAEEMATLQTKKMTLHLDLNKSQQDDIYKINLENATLRKTQMAERKARKEAGTAQKPSKEERLKMMNARLDHKIAIKAKMKKILNGEQYAKWEKAQAKMAQNKKDGMRENKKQR</sequence>
<evidence type="ECO:0000313" key="4">
    <source>
        <dbReference type="Proteomes" id="UP001302806"/>
    </source>
</evidence>